<evidence type="ECO:0000259" key="2">
    <source>
        <dbReference type="Pfam" id="PF01551"/>
    </source>
</evidence>
<comment type="caution">
    <text evidence="3">The sequence shown here is derived from an EMBL/GenBank/DDBJ whole genome shotgun (WGS) entry which is preliminary data.</text>
</comment>
<dbReference type="AlphaFoldDB" id="A0A7W8D8N8"/>
<dbReference type="SUPFAM" id="SSF51261">
    <property type="entry name" value="Duplicated hybrid motif"/>
    <property type="match status" value="1"/>
</dbReference>
<organism evidence="3 4">
    <name type="scientific">Chiayiivirga flava</name>
    <dbReference type="NCBI Taxonomy" id="659595"/>
    <lineage>
        <taxon>Bacteria</taxon>
        <taxon>Pseudomonadati</taxon>
        <taxon>Pseudomonadota</taxon>
        <taxon>Gammaproteobacteria</taxon>
        <taxon>Lysobacterales</taxon>
        <taxon>Lysobacteraceae</taxon>
        <taxon>Chiayiivirga</taxon>
    </lineage>
</organism>
<dbReference type="InterPro" id="IPR011055">
    <property type="entry name" value="Dup_hybrid_motif"/>
</dbReference>
<name>A0A7W8D8N8_9GAMM</name>
<keyword evidence="1" id="KW-0732">Signal</keyword>
<dbReference type="GO" id="GO:0004222">
    <property type="term" value="F:metalloendopeptidase activity"/>
    <property type="evidence" value="ECO:0007669"/>
    <property type="project" value="TreeGrafter"/>
</dbReference>
<evidence type="ECO:0000313" key="3">
    <source>
        <dbReference type="EMBL" id="MBB5209652.1"/>
    </source>
</evidence>
<dbReference type="InterPro" id="IPR050570">
    <property type="entry name" value="Cell_wall_metabolism_enzyme"/>
</dbReference>
<dbReference type="Proteomes" id="UP000521199">
    <property type="component" value="Unassembled WGS sequence"/>
</dbReference>
<proteinExistence type="predicted"/>
<dbReference type="CDD" id="cd12797">
    <property type="entry name" value="M23_peptidase"/>
    <property type="match status" value="1"/>
</dbReference>
<dbReference type="PANTHER" id="PTHR21666">
    <property type="entry name" value="PEPTIDASE-RELATED"/>
    <property type="match status" value="1"/>
</dbReference>
<gene>
    <name evidence="3" type="ORF">HNQ52_003224</name>
</gene>
<evidence type="ECO:0000313" key="4">
    <source>
        <dbReference type="Proteomes" id="UP000521199"/>
    </source>
</evidence>
<feature type="chain" id="PRO_5030551569" evidence="1">
    <location>
        <begin position="22"/>
        <end position="650"/>
    </location>
</feature>
<feature type="signal peptide" evidence="1">
    <location>
        <begin position="1"/>
        <end position="21"/>
    </location>
</feature>
<sequence length="650" mass="69244">MIRLATSAALAALLLPSSAFAASQAGPAFAITRVEGHAVGDSHGAGRDGLGPDAERAAVTEMRANIARLGLQDTHAFSLSAKNAAALQWPMLVADGLPGDERSVTSNHVDHDGTFPAKLRDYSCGTRTYDTAAGYNHRGTDIGLWPFGWQTMAQESVAVTAAAGGRIVLRRDGRYDRNCSMDAPDDPNMVFVQHDDGTVGWYLHLKKDSLTAKQVGQRVEAGEYLGAVGSSGVSTGPHLHFELRADNSNSAAVIDPYQGQCNAVASRWAEQPEYLAPRLLAVATHDAAPVVDAGCGQPENPNYQRVFEPGDTVYVAAYYGDQVPNRASTIVMRDPAGAEVVRFNHAPTSADMQGAAYWQASYWYFQLDIPANATPGRYQIEVSYEGKSHTTSLLIGAPVYAASGLWFDPAQSGHGFTVEVIESGGAPQLSVAWFTYLDGEPRWLFGIAPIVGNGATLPMLISTGGQFPPAFDPAAVDFVPWGSLQFTFSAEDRAQITWNSTVEGFGTGSLQLQRAAKASDVNLDSFDSGLRACMSGSWYAPSQSGHGLQLLVTGEGAARQLLVAWYVYENGKQLWLSGAGAATADGATIALNRTGGAQFPPDFDPADVTIAPWGNVQFQLVDPQHLRLTWGDANVLDLQRSTQIVSAACL</sequence>
<feature type="domain" description="M23ase beta-sheet core" evidence="2">
    <location>
        <begin position="150"/>
        <end position="248"/>
    </location>
</feature>
<dbReference type="InterPro" id="IPR016047">
    <property type="entry name" value="M23ase_b-sheet_dom"/>
</dbReference>
<dbReference type="EMBL" id="JACHHP010000007">
    <property type="protein sequence ID" value="MBB5209652.1"/>
    <property type="molecule type" value="Genomic_DNA"/>
</dbReference>
<dbReference type="RefSeq" id="WP_183962184.1">
    <property type="nucleotide sequence ID" value="NZ_JACHHP010000007.1"/>
</dbReference>
<dbReference type="Gene3D" id="2.70.70.10">
    <property type="entry name" value="Glucose Permease (Domain IIA)"/>
    <property type="match status" value="1"/>
</dbReference>
<protein>
    <submittedName>
        <fullName evidence="3">Murein DD-endopeptidase MepM/ murein hydrolase activator NlpD</fullName>
    </submittedName>
</protein>
<evidence type="ECO:0000256" key="1">
    <source>
        <dbReference type="SAM" id="SignalP"/>
    </source>
</evidence>
<accession>A0A7W8D8N8</accession>
<reference evidence="3 4" key="1">
    <citation type="submission" date="2020-08" db="EMBL/GenBank/DDBJ databases">
        <title>Genomic Encyclopedia of Type Strains, Phase IV (KMG-IV): sequencing the most valuable type-strain genomes for metagenomic binning, comparative biology and taxonomic classification.</title>
        <authorList>
            <person name="Goeker M."/>
        </authorList>
    </citation>
    <scope>NUCLEOTIDE SEQUENCE [LARGE SCALE GENOMIC DNA]</scope>
    <source>
        <strain evidence="3 4">DSM 24163</strain>
    </source>
</reference>
<keyword evidence="4" id="KW-1185">Reference proteome</keyword>
<keyword evidence="3" id="KW-0378">Hydrolase</keyword>
<dbReference type="Pfam" id="PF01551">
    <property type="entry name" value="Peptidase_M23"/>
    <property type="match status" value="1"/>
</dbReference>
<dbReference type="PANTHER" id="PTHR21666:SF270">
    <property type="entry name" value="MUREIN HYDROLASE ACTIVATOR ENVC"/>
    <property type="match status" value="1"/>
</dbReference>